<keyword evidence="2 4" id="KW-0067">ATP-binding</keyword>
<keyword evidence="5" id="KW-1185">Reference proteome</keyword>
<feature type="domain" description="ABC transporter" evidence="3">
    <location>
        <begin position="34"/>
        <end position="255"/>
    </location>
</feature>
<dbReference type="HOGENOM" id="CLU_000604_1_2_12"/>
<gene>
    <name evidence="4" type="ORF">TPE_2054</name>
</gene>
<protein>
    <submittedName>
        <fullName evidence="4">Multidrug ABC transporter ATP-binding protein</fullName>
    </submittedName>
</protein>
<name>S6A169_9SPIR</name>
<evidence type="ECO:0000259" key="3">
    <source>
        <dbReference type="PROSITE" id="PS50893"/>
    </source>
</evidence>
<dbReference type="PANTHER" id="PTHR43582">
    <property type="entry name" value="LINEARMYCIN RESISTANCE ATP-BINDING PROTEIN LNRL"/>
    <property type="match status" value="1"/>
</dbReference>
<dbReference type="PROSITE" id="PS50893">
    <property type="entry name" value="ABC_TRANSPORTER_2"/>
    <property type="match status" value="1"/>
</dbReference>
<organism evidence="4 5">
    <name type="scientific">Treponema pedis str. T A4</name>
    <dbReference type="NCBI Taxonomy" id="1291379"/>
    <lineage>
        <taxon>Bacteria</taxon>
        <taxon>Pseudomonadati</taxon>
        <taxon>Spirochaetota</taxon>
        <taxon>Spirochaetia</taxon>
        <taxon>Spirochaetales</taxon>
        <taxon>Treponemataceae</taxon>
        <taxon>Treponema</taxon>
    </lineage>
</organism>
<evidence type="ECO:0000256" key="2">
    <source>
        <dbReference type="ARBA" id="ARBA00022840"/>
    </source>
</evidence>
<sequence>MTFLKNFAIISMNKKAEIFIENNAKIKYKEIYMIQLEHISKSYKKIPALSDLSYTFEQNNAYGILGINGAGKSTLIGCLTGNLSHSGTIRYEGINLNQIGYVPQELAIYPELSVLDNLLFFASVFKVPKEQAKSRAAGLIERTGLQDKTYEKVKNLSGGMKRKLNLITGLIHNPKLLICDEVCVGIDPISRQEILEYLKELQLNGMSIIYTSHYLDEIEFLCGKILFLHQGKLILEGITAELVKTISGKEKPDLSDLFIQVIRKDGAL</sequence>
<dbReference type="GO" id="GO:0016887">
    <property type="term" value="F:ATP hydrolysis activity"/>
    <property type="evidence" value="ECO:0007669"/>
    <property type="project" value="InterPro"/>
</dbReference>
<dbReference type="InterPro" id="IPR003439">
    <property type="entry name" value="ABC_transporter-like_ATP-bd"/>
</dbReference>
<dbReference type="KEGG" id="tped:TPE_2054"/>
<dbReference type="PATRIC" id="fig|1291379.3.peg.2026"/>
<dbReference type="CDD" id="cd03230">
    <property type="entry name" value="ABC_DR_subfamily_A"/>
    <property type="match status" value="1"/>
</dbReference>
<proteinExistence type="predicted"/>
<dbReference type="Gene3D" id="3.40.50.300">
    <property type="entry name" value="P-loop containing nucleotide triphosphate hydrolases"/>
    <property type="match status" value="1"/>
</dbReference>
<dbReference type="InterPro" id="IPR027417">
    <property type="entry name" value="P-loop_NTPase"/>
</dbReference>
<dbReference type="PROSITE" id="PS00211">
    <property type="entry name" value="ABC_TRANSPORTER_1"/>
    <property type="match status" value="1"/>
</dbReference>
<evidence type="ECO:0000313" key="4">
    <source>
        <dbReference type="EMBL" id="AGT44528.1"/>
    </source>
</evidence>
<evidence type="ECO:0000256" key="1">
    <source>
        <dbReference type="ARBA" id="ARBA00022741"/>
    </source>
</evidence>
<dbReference type="Proteomes" id="UP000015620">
    <property type="component" value="Chromosome"/>
</dbReference>
<dbReference type="EMBL" id="CP004120">
    <property type="protein sequence ID" value="AGT44528.1"/>
    <property type="molecule type" value="Genomic_DNA"/>
</dbReference>
<reference evidence="4 5" key="1">
    <citation type="journal article" date="2013" name="PLoS ONE">
        <title>Genome-Wide Relatedness of Treponema pedis, from Gingiva and Necrotic Skin Lesions of Pigs, with the Human Oral Pathogen Treponema denticola.</title>
        <authorList>
            <person name="Svartstrom O."/>
            <person name="Mushtaq M."/>
            <person name="Pringle M."/>
            <person name="Segerman B."/>
        </authorList>
    </citation>
    <scope>NUCLEOTIDE SEQUENCE [LARGE SCALE GENOMIC DNA]</scope>
    <source>
        <strain evidence="4">T A4</strain>
    </source>
</reference>
<dbReference type="STRING" id="1291379.TPE_2054"/>
<dbReference type="SUPFAM" id="SSF52540">
    <property type="entry name" value="P-loop containing nucleoside triphosphate hydrolases"/>
    <property type="match status" value="1"/>
</dbReference>
<keyword evidence="1" id="KW-0547">Nucleotide-binding</keyword>
<evidence type="ECO:0000313" key="5">
    <source>
        <dbReference type="Proteomes" id="UP000015620"/>
    </source>
</evidence>
<dbReference type="Pfam" id="PF00005">
    <property type="entry name" value="ABC_tran"/>
    <property type="match status" value="1"/>
</dbReference>
<dbReference type="AlphaFoldDB" id="S6A169"/>
<dbReference type="PANTHER" id="PTHR43582:SF2">
    <property type="entry name" value="LINEARMYCIN RESISTANCE ATP-BINDING PROTEIN LNRL"/>
    <property type="match status" value="1"/>
</dbReference>
<dbReference type="InterPro" id="IPR017871">
    <property type="entry name" value="ABC_transporter-like_CS"/>
</dbReference>
<accession>S6A169</accession>
<dbReference type="GO" id="GO:0005524">
    <property type="term" value="F:ATP binding"/>
    <property type="evidence" value="ECO:0007669"/>
    <property type="project" value="UniProtKB-KW"/>
</dbReference>